<evidence type="ECO:0000313" key="4">
    <source>
        <dbReference type="Proteomes" id="UP001328107"/>
    </source>
</evidence>
<evidence type="ECO:0000256" key="2">
    <source>
        <dbReference type="SAM" id="SignalP"/>
    </source>
</evidence>
<feature type="signal peptide" evidence="2">
    <location>
        <begin position="1"/>
        <end position="18"/>
    </location>
</feature>
<gene>
    <name evidence="3" type="ORF">PMAYCL1PPCAC_04607</name>
</gene>
<feature type="chain" id="PRO_5042924375" description="G protein-coupled receptor" evidence="2">
    <location>
        <begin position="19"/>
        <end position="106"/>
    </location>
</feature>
<protein>
    <recommendedName>
        <fullName evidence="5">G protein-coupled receptor</fullName>
    </recommendedName>
</protein>
<dbReference type="Proteomes" id="UP001328107">
    <property type="component" value="Unassembled WGS sequence"/>
</dbReference>
<dbReference type="AlphaFoldDB" id="A0AAN5C943"/>
<keyword evidence="2" id="KW-0732">Signal</keyword>
<comment type="caution">
    <text evidence="3">The sequence shown here is derived from an EMBL/GenBank/DDBJ whole genome shotgun (WGS) entry which is preliminary data.</text>
</comment>
<organism evidence="3 4">
    <name type="scientific">Pristionchus mayeri</name>
    <dbReference type="NCBI Taxonomy" id="1317129"/>
    <lineage>
        <taxon>Eukaryota</taxon>
        <taxon>Metazoa</taxon>
        <taxon>Ecdysozoa</taxon>
        <taxon>Nematoda</taxon>
        <taxon>Chromadorea</taxon>
        <taxon>Rhabditida</taxon>
        <taxon>Rhabditina</taxon>
        <taxon>Diplogasteromorpha</taxon>
        <taxon>Diplogasteroidea</taxon>
        <taxon>Neodiplogasteridae</taxon>
        <taxon>Pristionchus</taxon>
    </lineage>
</organism>
<dbReference type="EMBL" id="BTRK01000002">
    <property type="protein sequence ID" value="GMR34412.1"/>
    <property type="molecule type" value="Genomic_DNA"/>
</dbReference>
<keyword evidence="4" id="KW-1185">Reference proteome</keyword>
<accession>A0AAN5C943</accession>
<name>A0AAN5C943_9BILA</name>
<feature type="transmembrane region" description="Helical" evidence="1">
    <location>
        <begin position="74"/>
        <end position="95"/>
    </location>
</feature>
<proteinExistence type="predicted"/>
<keyword evidence="1" id="KW-1133">Transmembrane helix</keyword>
<evidence type="ECO:0000313" key="3">
    <source>
        <dbReference type="EMBL" id="GMR34412.1"/>
    </source>
</evidence>
<keyword evidence="1" id="KW-0472">Membrane</keyword>
<keyword evidence="1" id="KW-0812">Transmembrane</keyword>
<feature type="non-terminal residue" evidence="3">
    <location>
        <position position="1"/>
    </location>
</feature>
<evidence type="ECO:0008006" key="5">
    <source>
        <dbReference type="Google" id="ProtNLM"/>
    </source>
</evidence>
<sequence>KWSMSTCVMLMMLSCVLSCVHPVVVRLHVTSDDDVVEILVRLGYVLQRRIKHSIRYVAVQRGPPLSSWNFHWSITFPILWVSAAEFLIVLAFRLASLGVQSVHMDV</sequence>
<evidence type="ECO:0000256" key="1">
    <source>
        <dbReference type="SAM" id="Phobius"/>
    </source>
</evidence>
<reference evidence="4" key="1">
    <citation type="submission" date="2022-10" db="EMBL/GenBank/DDBJ databases">
        <title>Genome assembly of Pristionchus species.</title>
        <authorList>
            <person name="Yoshida K."/>
            <person name="Sommer R.J."/>
        </authorList>
    </citation>
    <scope>NUCLEOTIDE SEQUENCE [LARGE SCALE GENOMIC DNA]</scope>
    <source>
        <strain evidence="4">RS5460</strain>
    </source>
</reference>